<evidence type="ECO:0000313" key="4">
    <source>
        <dbReference type="WBParaSite" id="Hba_10622"/>
    </source>
</evidence>
<keyword evidence="3" id="KW-1185">Reference proteome</keyword>
<feature type="region of interest" description="Disordered" evidence="1">
    <location>
        <begin position="346"/>
        <end position="370"/>
    </location>
</feature>
<protein>
    <submittedName>
        <fullName evidence="4">Uncharacterized protein</fullName>
    </submittedName>
</protein>
<dbReference type="SUPFAM" id="SSF81324">
    <property type="entry name" value="Voltage-gated potassium channels"/>
    <property type="match status" value="1"/>
</dbReference>
<keyword evidence="2" id="KW-1133">Transmembrane helix</keyword>
<reference evidence="4" key="1">
    <citation type="submission" date="2016-11" db="UniProtKB">
        <authorList>
            <consortium name="WormBaseParasite"/>
        </authorList>
    </citation>
    <scope>IDENTIFICATION</scope>
</reference>
<dbReference type="Gene3D" id="1.10.287.70">
    <property type="match status" value="1"/>
</dbReference>
<keyword evidence="2" id="KW-0812">Transmembrane</keyword>
<feature type="region of interest" description="Disordered" evidence="1">
    <location>
        <begin position="274"/>
        <end position="311"/>
    </location>
</feature>
<feature type="transmembrane region" description="Helical" evidence="2">
    <location>
        <begin position="224"/>
        <end position="249"/>
    </location>
</feature>
<keyword evidence="2" id="KW-0472">Membrane</keyword>
<feature type="compositionally biased region" description="Basic and acidic residues" evidence="1">
    <location>
        <begin position="191"/>
        <end position="208"/>
    </location>
</feature>
<feature type="compositionally biased region" description="Polar residues" evidence="1">
    <location>
        <begin position="87"/>
        <end position="101"/>
    </location>
</feature>
<name>A0A1I7WZL0_HETBA</name>
<feature type="region of interest" description="Disordered" evidence="1">
    <location>
        <begin position="84"/>
        <end position="104"/>
    </location>
</feature>
<dbReference type="AlphaFoldDB" id="A0A1I7WZL0"/>
<sequence>MLRSSPTFISKYAVPTVSGKRIAEEFEELRYPFDTTPMQQLTTLEEACASFLLVNVVIFENYKNDSFLIYDVPRFDTISLPGRRKISQSSRSPNGTLSRSTYPKRYNLQKSNTAMNMEQMYLHDIEERQHRRKRNRHAVSESPAREYKGSCTNIYKGKTRGVLVRAHQDDGLDLKVYDAVTGIHDKRMRELDGRSYRSDKSEKSDEMSLHSLRRQGYSRSNEKMPVSVGISIVFAFISGACGAVLFSWWEGWNPFDGAYYCFITLRKEERKKEKKKKPKLREDIRFRDDSSESESELDDDLAEEDEEDLSEERADQVYVSELSFTAFFITSPCIFPFPCFPDKRTISSGSSKRDDDVGHPSSSRKYLHRR</sequence>
<accession>A0A1I7WZL0</accession>
<evidence type="ECO:0000256" key="1">
    <source>
        <dbReference type="SAM" id="MobiDB-lite"/>
    </source>
</evidence>
<feature type="compositionally biased region" description="Basic and acidic residues" evidence="1">
    <location>
        <begin position="280"/>
        <end position="290"/>
    </location>
</feature>
<feature type="compositionally biased region" description="Basic and acidic residues" evidence="1">
    <location>
        <begin position="346"/>
        <end position="358"/>
    </location>
</feature>
<feature type="region of interest" description="Disordered" evidence="1">
    <location>
        <begin position="191"/>
        <end position="220"/>
    </location>
</feature>
<proteinExistence type="predicted"/>
<organism evidence="3 4">
    <name type="scientific">Heterorhabditis bacteriophora</name>
    <name type="common">Entomopathogenic nematode worm</name>
    <dbReference type="NCBI Taxonomy" id="37862"/>
    <lineage>
        <taxon>Eukaryota</taxon>
        <taxon>Metazoa</taxon>
        <taxon>Ecdysozoa</taxon>
        <taxon>Nematoda</taxon>
        <taxon>Chromadorea</taxon>
        <taxon>Rhabditida</taxon>
        <taxon>Rhabditina</taxon>
        <taxon>Rhabditomorpha</taxon>
        <taxon>Strongyloidea</taxon>
        <taxon>Heterorhabditidae</taxon>
        <taxon>Heterorhabditis</taxon>
    </lineage>
</organism>
<evidence type="ECO:0000256" key="2">
    <source>
        <dbReference type="SAM" id="Phobius"/>
    </source>
</evidence>
<evidence type="ECO:0000313" key="3">
    <source>
        <dbReference type="Proteomes" id="UP000095283"/>
    </source>
</evidence>
<dbReference type="Proteomes" id="UP000095283">
    <property type="component" value="Unplaced"/>
</dbReference>
<dbReference type="WBParaSite" id="Hba_10622">
    <property type="protein sequence ID" value="Hba_10622"/>
    <property type="gene ID" value="Hba_10622"/>
</dbReference>
<feature type="compositionally biased region" description="Acidic residues" evidence="1">
    <location>
        <begin position="291"/>
        <end position="310"/>
    </location>
</feature>